<evidence type="ECO:0000256" key="2">
    <source>
        <dbReference type="ARBA" id="ARBA00022857"/>
    </source>
</evidence>
<dbReference type="InterPro" id="IPR036291">
    <property type="entry name" value="NAD(P)-bd_dom_sf"/>
</dbReference>
<dbReference type="AlphaFoldDB" id="A0A4D6XRM3"/>
<name>A0A4D6XRM3_9GAMM</name>
<gene>
    <name evidence="5" type="ORF">D9V65_01970</name>
</gene>
<protein>
    <recommendedName>
        <fullName evidence="4">Quinate/shikimate 5-dehydrogenase/glutamyl-tRNA reductase domain-containing protein</fullName>
    </recommendedName>
</protein>
<proteinExistence type="predicted"/>
<feature type="transmembrane region" description="Helical" evidence="3">
    <location>
        <begin position="6"/>
        <end position="25"/>
    </location>
</feature>
<keyword evidence="2" id="KW-0521">NADP</keyword>
<reference evidence="5 6" key="1">
    <citation type="submission" date="2018-10" db="EMBL/GenBank/DDBJ databases">
        <title>Comparative functional genomics of the obligate endosymbiont Buchnera aphidicola.</title>
        <authorList>
            <person name="Chong R.A."/>
        </authorList>
    </citation>
    <scope>NUCLEOTIDE SEQUENCE [LARGE SCALE GENOMIC DNA]</scope>
    <source>
        <strain evidence="5 6">Aoe</strain>
    </source>
</reference>
<dbReference type="GO" id="GO:0009423">
    <property type="term" value="P:chorismate biosynthetic process"/>
    <property type="evidence" value="ECO:0007669"/>
    <property type="project" value="TreeGrafter"/>
</dbReference>
<evidence type="ECO:0000256" key="3">
    <source>
        <dbReference type="SAM" id="Phobius"/>
    </source>
</evidence>
<dbReference type="RefSeq" id="WP_158341986.1">
    <property type="nucleotide sequence ID" value="NZ_CP033012.1"/>
</dbReference>
<dbReference type="GO" id="GO:0050661">
    <property type="term" value="F:NADP binding"/>
    <property type="evidence" value="ECO:0007669"/>
    <property type="project" value="TreeGrafter"/>
</dbReference>
<dbReference type="GO" id="GO:0005829">
    <property type="term" value="C:cytosol"/>
    <property type="evidence" value="ECO:0007669"/>
    <property type="project" value="TreeGrafter"/>
</dbReference>
<dbReference type="EMBL" id="CP033012">
    <property type="protein sequence ID" value="QCI19496.1"/>
    <property type="molecule type" value="Genomic_DNA"/>
</dbReference>
<keyword evidence="6" id="KW-1185">Reference proteome</keyword>
<evidence type="ECO:0000259" key="4">
    <source>
        <dbReference type="Pfam" id="PF01488"/>
    </source>
</evidence>
<dbReference type="GO" id="GO:0008652">
    <property type="term" value="P:amino acid biosynthetic process"/>
    <property type="evidence" value="ECO:0007669"/>
    <property type="project" value="UniProtKB-KW"/>
</dbReference>
<keyword evidence="1" id="KW-0028">Amino-acid biosynthesis</keyword>
<organism evidence="5 6">
    <name type="scientific">Buchnera aphidicola</name>
    <name type="common">Anoecia oenotherae</name>
    <dbReference type="NCBI Taxonomy" id="1241833"/>
    <lineage>
        <taxon>Bacteria</taxon>
        <taxon>Pseudomonadati</taxon>
        <taxon>Pseudomonadota</taxon>
        <taxon>Gammaproteobacteria</taxon>
        <taxon>Enterobacterales</taxon>
        <taxon>Erwiniaceae</taxon>
        <taxon>Buchnera</taxon>
    </lineage>
</organism>
<dbReference type="CDD" id="cd01065">
    <property type="entry name" value="NAD_bind_Shikimate_DH"/>
    <property type="match status" value="1"/>
</dbReference>
<dbReference type="PANTHER" id="PTHR21089:SF1">
    <property type="entry name" value="BIFUNCTIONAL 3-DEHYDROQUINATE DEHYDRATASE_SHIKIMATE DEHYDROGENASE, CHLOROPLASTIC"/>
    <property type="match status" value="1"/>
</dbReference>
<dbReference type="GO" id="GO:0019632">
    <property type="term" value="P:shikimate metabolic process"/>
    <property type="evidence" value="ECO:0007669"/>
    <property type="project" value="TreeGrafter"/>
</dbReference>
<evidence type="ECO:0000313" key="5">
    <source>
        <dbReference type="EMBL" id="QCI19496.1"/>
    </source>
</evidence>
<evidence type="ECO:0000256" key="1">
    <source>
        <dbReference type="ARBA" id="ARBA00022605"/>
    </source>
</evidence>
<sequence>MDDRISNVLILGAGGAVSGIISVLLETGKNIFILNRTVEKAEVIEKRFKYLGNIFCLNLSNQKFYQKPFDLIINATSCSMKNQVPDFPTCFIGSNTYCYDLFYSKKNTIFLKFCKKHGAIHLSDGKGMLVSQAAFAFFLWYNKFPNINNGINSIF</sequence>
<dbReference type="Proteomes" id="UP000298677">
    <property type="component" value="Chromosome"/>
</dbReference>
<dbReference type="Pfam" id="PF01488">
    <property type="entry name" value="Shikimate_DH"/>
    <property type="match status" value="1"/>
</dbReference>
<dbReference type="InterPro" id="IPR006151">
    <property type="entry name" value="Shikm_DH/Glu-tRNA_Rdtase"/>
</dbReference>
<dbReference type="GO" id="GO:0004764">
    <property type="term" value="F:shikimate 3-dehydrogenase (NADP+) activity"/>
    <property type="evidence" value="ECO:0007669"/>
    <property type="project" value="InterPro"/>
</dbReference>
<feature type="domain" description="Quinate/shikimate 5-dehydrogenase/glutamyl-tRNA reductase" evidence="4">
    <location>
        <begin position="6"/>
        <end position="78"/>
    </location>
</feature>
<dbReference type="Gene3D" id="3.40.50.720">
    <property type="entry name" value="NAD(P)-binding Rossmann-like Domain"/>
    <property type="match status" value="1"/>
</dbReference>
<evidence type="ECO:0000313" key="6">
    <source>
        <dbReference type="Proteomes" id="UP000298677"/>
    </source>
</evidence>
<dbReference type="OrthoDB" id="9776868at2"/>
<dbReference type="InterPro" id="IPR022893">
    <property type="entry name" value="Shikimate_DH_fam"/>
</dbReference>
<dbReference type="SUPFAM" id="SSF51735">
    <property type="entry name" value="NAD(P)-binding Rossmann-fold domains"/>
    <property type="match status" value="1"/>
</dbReference>
<accession>A0A4D6XRM3</accession>
<keyword evidence="3" id="KW-0812">Transmembrane</keyword>
<dbReference type="PANTHER" id="PTHR21089">
    <property type="entry name" value="SHIKIMATE DEHYDROGENASE"/>
    <property type="match status" value="1"/>
</dbReference>
<keyword evidence="3" id="KW-1133">Transmembrane helix</keyword>
<keyword evidence="3" id="KW-0472">Membrane</keyword>